<name>A0A182RLV2_ANOFN</name>
<dbReference type="PANTHER" id="PTHR14196">
    <property type="entry name" value="ODD-SKIPPED - RELATED"/>
    <property type="match status" value="1"/>
</dbReference>
<proteinExistence type="predicted"/>
<evidence type="ECO:0008006" key="15">
    <source>
        <dbReference type="Google" id="ProtNLM"/>
    </source>
</evidence>
<dbReference type="AlphaFoldDB" id="A0A182RLV2"/>
<evidence type="ECO:0000256" key="3">
    <source>
        <dbReference type="ARBA" id="ARBA00022737"/>
    </source>
</evidence>
<feature type="binding site" evidence="11">
    <location>
        <position position="31"/>
    </location>
    <ligand>
        <name>Zn(2+)</name>
        <dbReference type="ChEBI" id="CHEBI:29105"/>
    </ligand>
</feature>
<keyword evidence="6" id="KW-0805">Transcription regulation</keyword>
<dbReference type="STRING" id="62324.A0A182RLV2"/>
<evidence type="ECO:0000259" key="13">
    <source>
        <dbReference type="PROSITE" id="PS51915"/>
    </source>
</evidence>
<evidence type="ECO:0000256" key="5">
    <source>
        <dbReference type="ARBA" id="ARBA00022833"/>
    </source>
</evidence>
<keyword evidence="9" id="KW-0539">Nucleus</keyword>
<feature type="domain" description="C2H2-type" evidence="12">
    <location>
        <begin position="190"/>
        <end position="217"/>
    </location>
</feature>
<keyword evidence="4 10" id="KW-0863">Zinc-finger</keyword>
<evidence type="ECO:0000259" key="12">
    <source>
        <dbReference type="PROSITE" id="PS50157"/>
    </source>
</evidence>
<dbReference type="PANTHER" id="PTHR14196:SF0">
    <property type="entry name" value="PROTEIN BOWEL"/>
    <property type="match status" value="1"/>
</dbReference>
<evidence type="ECO:0000256" key="1">
    <source>
        <dbReference type="ARBA" id="ARBA00004123"/>
    </source>
</evidence>
<feature type="domain" description="ZAD" evidence="13">
    <location>
        <begin position="29"/>
        <end position="108"/>
    </location>
</feature>
<dbReference type="PROSITE" id="PS00028">
    <property type="entry name" value="ZINC_FINGER_C2H2_1"/>
    <property type="match status" value="3"/>
</dbReference>
<keyword evidence="7" id="KW-0238">DNA-binding</keyword>
<dbReference type="GO" id="GO:0008270">
    <property type="term" value="F:zinc ion binding"/>
    <property type="evidence" value="ECO:0007669"/>
    <property type="project" value="UniProtKB-UniRule"/>
</dbReference>
<feature type="binding site" evidence="11">
    <location>
        <position position="34"/>
    </location>
    <ligand>
        <name>Zn(2+)</name>
        <dbReference type="ChEBI" id="CHEBI:29105"/>
    </ligand>
</feature>
<comment type="subcellular location">
    <subcellularLocation>
        <location evidence="1">Nucleus</location>
    </subcellularLocation>
</comment>
<dbReference type="SUPFAM" id="SSF57667">
    <property type="entry name" value="beta-beta-alpha zinc fingers"/>
    <property type="match status" value="1"/>
</dbReference>
<feature type="binding site" evidence="11">
    <location>
        <position position="84"/>
    </location>
    <ligand>
        <name>Zn(2+)</name>
        <dbReference type="ChEBI" id="CHEBI:29105"/>
    </ligand>
</feature>
<keyword evidence="5 11" id="KW-0862">Zinc</keyword>
<keyword evidence="3" id="KW-0677">Repeat</keyword>
<dbReference type="Pfam" id="PF07776">
    <property type="entry name" value="zf-AD"/>
    <property type="match status" value="1"/>
</dbReference>
<dbReference type="InterPro" id="IPR036236">
    <property type="entry name" value="Znf_C2H2_sf"/>
</dbReference>
<evidence type="ECO:0000256" key="6">
    <source>
        <dbReference type="ARBA" id="ARBA00023015"/>
    </source>
</evidence>
<dbReference type="Gene3D" id="3.40.1800.20">
    <property type="match status" value="1"/>
</dbReference>
<dbReference type="GO" id="GO:0000122">
    <property type="term" value="P:negative regulation of transcription by RNA polymerase II"/>
    <property type="evidence" value="ECO:0007669"/>
    <property type="project" value="UniProtKB-ARBA"/>
</dbReference>
<evidence type="ECO:0000256" key="10">
    <source>
        <dbReference type="PROSITE-ProRule" id="PRU00042"/>
    </source>
</evidence>
<dbReference type="GO" id="GO:0000977">
    <property type="term" value="F:RNA polymerase II transcription regulatory region sequence-specific DNA binding"/>
    <property type="evidence" value="ECO:0007669"/>
    <property type="project" value="TreeGrafter"/>
</dbReference>
<dbReference type="EnsemblMetazoa" id="AFUN007224-RA">
    <property type="protein sequence ID" value="AFUN007224-PA"/>
    <property type="gene ID" value="AFUN007224"/>
</dbReference>
<protein>
    <recommendedName>
        <fullName evidence="15">C2H2-type domain-containing protein</fullName>
    </recommendedName>
</protein>
<keyword evidence="8" id="KW-0804">Transcription</keyword>
<sequence length="302" mass="34986">MDAEVSANEQAPHQRQTNSWQYYADNFNRLCRLCLSQDGLVAIYYNVQGRNVYFIRNFVKLALDLLQIKINKHDALPAFLCVKCERNLKIITNFKRKCDESMKMLSHIRDTTNKRDRCEPVYDALHKKKRRRKEPTKRLKQDCAAILKKSHVNGVHLRKRDFKCDICGKAFLEKNNLKGHMRIHNGDRKYACSLCSKTFLFAGTLRCHVLTHTQESSTNVRSVESCSCCARHLTNICAYILVKGHTVAPCVINDSGPRHIRWYICVRIQVRNALSCRICGMCFAHHKGRSVHMKAKHPQELV</sequence>
<accession>A0A182RLV2</accession>
<dbReference type="SMART" id="SM00355">
    <property type="entry name" value="ZnF_C2H2"/>
    <property type="match status" value="3"/>
</dbReference>
<dbReference type="VEuPathDB" id="VectorBase:AFUN007224"/>
<dbReference type="InterPro" id="IPR050717">
    <property type="entry name" value="C2H2-ZF_Transcription_Reg"/>
</dbReference>
<evidence type="ECO:0000256" key="9">
    <source>
        <dbReference type="ARBA" id="ARBA00023242"/>
    </source>
</evidence>
<dbReference type="Pfam" id="PF13894">
    <property type="entry name" value="zf-C2H2_4"/>
    <property type="match status" value="1"/>
</dbReference>
<feature type="binding site" evidence="11">
    <location>
        <position position="81"/>
    </location>
    <ligand>
        <name>Zn(2+)</name>
        <dbReference type="ChEBI" id="CHEBI:29105"/>
    </ligand>
</feature>
<dbReference type="VEuPathDB" id="VectorBase:AFUN2_004745"/>
<organism evidence="14">
    <name type="scientific">Anopheles funestus</name>
    <name type="common">African malaria mosquito</name>
    <dbReference type="NCBI Taxonomy" id="62324"/>
    <lineage>
        <taxon>Eukaryota</taxon>
        <taxon>Metazoa</taxon>
        <taxon>Ecdysozoa</taxon>
        <taxon>Arthropoda</taxon>
        <taxon>Hexapoda</taxon>
        <taxon>Insecta</taxon>
        <taxon>Pterygota</taxon>
        <taxon>Neoptera</taxon>
        <taxon>Endopterygota</taxon>
        <taxon>Diptera</taxon>
        <taxon>Nematocera</taxon>
        <taxon>Culicoidea</taxon>
        <taxon>Culicidae</taxon>
        <taxon>Anophelinae</taxon>
        <taxon>Anopheles</taxon>
    </lineage>
</organism>
<evidence type="ECO:0000256" key="11">
    <source>
        <dbReference type="PROSITE-ProRule" id="PRU01263"/>
    </source>
</evidence>
<dbReference type="GO" id="GO:0000981">
    <property type="term" value="F:DNA-binding transcription factor activity, RNA polymerase II-specific"/>
    <property type="evidence" value="ECO:0007669"/>
    <property type="project" value="TreeGrafter"/>
</dbReference>
<dbReference type="GO" id="GO:0005634">
    <property type="term" value="C:nucleus"/>
    <property type="evidence" value="ECO:0007669"/>
    <property type="project" value="UniProtKB-SubCell"/>
</dbReference>
<feature type="domain" description="C2H2-type" evidence="12">
    <location>
        <begin position="162"/>
        <end position="189"/>
    </location>
</feature>
<dbReference type="InterPro" id="IPR013087">
    <property type="entry name" value="Znf_C2H2_type"/>
</dbReference>
<evidence type="ECO:0000256" key="8">
    <source>
        <dbReference type="ARBA" id="ARBA00023163"/>
    </source>
</evidence>
<dbReference type="InterPro" id="IPR012934">
    <property type="entry name" value="Znf_AD"/>
</dbReference>
<dbReference type="Gene3D" id="3.30.160.60">
    <property type="entry name" value="Classic Zinc Finger"/>
    <property type="match status" value="2"/>
</dbReference>
<keyword evidence="2 11" id="KW-0479">Metal-binding</keyword>
<evidence type="ECO:0000313" key="14">
    <source>
        <dbReference type="EnsemblMetazoa" id="AFUN007224-PA"/>
    </source>
</evidence>
<dbReference type="PROSITE" id="PS51915">
    <property type="entry name" value="ZAD"/>
    <property type="match status" value="1"/>
</dbReference>
<evidence type="ECO:0000256" key="2">
    <source>
        <dbReference type="ARBA" id="ARBA00022723"/>
    </source>
</evidence>
<evidence type="ECO:0000256" key="7">
    <source>
        <dbReference type="ARBA" id="ARBA00023125"/>
    </source>
</evidence>
<evidence type="ECO:0000256" key="4">
    <source>
        <dbReference type="ARBA" id="ARBA00022771"/>
    </source>
</evidence>
<dbReference type="FunFam" id="3.30.160.60:FF:001465">
    <property type="entry name" value="Zinc finger protein 560"/>
    <property type="match status" value="1"/>
</dbReference>
<reference evidence="14" key="1">
    <citation type="submission" date="2020-05" db="UniProtKB">
        <authorList>
            <consortium name="EnsemblMetazoa"/>
        </authorList>
    </citation>
    <scope>IDENTIFICATION</scope>
    <source>
        <strain evidence="14">FUMOZ</strain>
    </source>
</reference>
<dbReference type="PROSITE" id="PS50157">
    <property type="entry name" value="ZINC_FINGER_C2H2_2"/>
    <property type="match status" value="2"/>
</dbReference>
<dbReference type="SMART" id="SM00868">
    <property type="entry name" value="zf-AD"/>
    <property type="match status" value="1"/>
</dbReference>
<dbReference type="SUPFAM" id="SSF57716">
    <property type="entry name" value="Glucocorticoid receptor-like (DNA-binding domain)"/>
    <property type="match status" value="1"/>
</dbReference>